<accession>A0A6P1GPE7</accession>
<evidence type="ECO:0000313" key="2">
    <source>
        <dbReference type="EMBL" id="QHD70163.1"/>
    </source>
</evidence>
<dbReference type="Pfam" id="PF12728">
    <property type="entry name" value="HTH_17"/>
    <property type="match status" value="1"/>
</dbReference>
<dbReference type="Proteomes" id="UP000464086">
    <property type="component" value="Chromosome"/>
</dbReference>
<evidence type="ECO:0000259" key="1">
    <source>
        <dbReference type="Pfam" id="PF12728"/>
    </source>
</evidence>
<sequence>MKEACEMTGLSKSKIYLLIGEGKLSTTTVGRRRLVKVDSIRELVAA</sequence>
<organism evidence="2 3">
    <name type="scientific">Sphingobium yanoikuyae</name>
    <name type="common">Sphingomonas yanoikuyae</name>
    <dbReference type="NCBI Taxonomy" id="13690"/>
    <lineage>
        <taxon>Bacteria</taxon>
        <taxon>Pseudomonadati</taxon>
        <taxon>Pseudomonadota</taxon>
        <taxon>Alphaproteobacteria</taxon>
        <taxon>Sphingomonadales</taxon>
        <taxon>Sphingomonadaceae</taxon>
        <taxon>Sphingobium</taxon>
    </lineage>
</organism>
<dbReference type="InterPro" id="IPR041657">
    <property type="entry name" value="HTH_17"/>
</dbReference>
<reference evidence="2 3" key="1">
    <citation type="submission" date="2019-12" db="EMBL/GenBank/DDBJ databases">
        <title>Functional and genomic insights into the Sphingobium yanoikuyae YC-JY1, a bacterium efficiently degrading bisphenol A.</title>
        <authorList>
            <person name="Jia Y."/>
            <person name="Li X."/>
            <person name="Wang J."/>
            <person name="Eltoukhy A."/>
            <person name="Lamraoui I."/>
            <person name="Yan Y."/>
        </authorList>
    </citation>
    <scope>NUCLEOTIDE SEQUENCE [LARGE SCALE GENOMIC DNA]</scope>
    <source>
        <strain evidence="2 3">YC-JY1</strain>
    </source>
</reference>
<name>A0A6P1GPE7_SPHYA</name>
<dbReference type="InterPro" id="IPR010093">
    <property type="entry name" value="SinI_DNA-bd"/>
</dbReference>
<proteinExistence type="predicted"/>
<dbReference type="GO" id="GO:0003677">
    <property type="term" value="F:DNA binding"/>
    <property type="evidence" value="ECO:0007669"/>
    <property type="project" value="UniProtKB-KW"/>
</dbReference>
<protein>
    <submittedName>
        <fullName evidence="2">Excisionase family DNA-binding protein</fullName>
    </submittedName>
</protein>
<feature type="domain" description="Helix-turn-helix" evidence="1">
    <location>
        <begin position="2"/>
        <end position="45"/>
    </location>
</feature>
<dbReference type="NCBIfam" id="TIGR01764">
    <property type="entry name" value="excise"/>
    <property type="match status" value="1"/>
</dbReference>
<evidence type="ECO:0000313" key="3">
    <source>
        <dbReference type="Proteomes" id="UP000464086"/>
    </source>
</evidence>
<gene>
    <name evidence="2" type="ORF">GS397_00750</name>
</gene>
<dbReference type="EMBL" id="CP047218">
    <property type="protein sequence ID" value="QHD70163.1"/>
    <property type="molecule type" value="Genomic_DNA"/>
</dbReference>
<keyword evidence="2" id="KW-0238">DNA-binding</keyword>
<dbReference type="AlphaFoldDB" id="A0A6P1GPE7"/>